<feature type="domain" description="HTH lacI-type" evidence="6">
    <location>
        <begin position="30"/>
        <end position="86"/>
    </location>
</feature>
<dbReference type="GO" id="GO:0003700">
    <property type="term" value="F:DNA-binding transcription factor activity"/>
    <property type="evidence" value="ECO:0007669"/>
    <property type="project" value="TreeGrafter"/>
</dbReference>
<sequence>MQDEDSAAGGSPNRASTQKRGRRKAPARRPTMNDVANEARVSQTTVSLVLNHADGARLSHETRQRVIKSAAKLGYQQARRGGGAAVSAAATIGFICDEISTDPWTAIALDGVREKAWAHGLTVTVMATRGDADMEAAALAQLSSLPIAGLVYATINTRLIEPPVWRSPAPIVLLNCHAPGGTLASVVPGEVAGGHAAADVLIRAGHKRIGYINGEAAMEAARHRLRGYRQALATADLPFDPELLREGNWQASSGYEATRALMALATPPTAIFCANDLMAVGCYEALRELGLEIPDDVAVMGYDDREIAQHLHPPLSTVLLPHLEMGAVAAEWLIDAAGGAPLRPRQVKVECPIVARKSV</sequence>
<dbReference type="EMBL" id="QNRK01000051">
    <property type="protein sequence ID" value="RBP02553.1"/>
    <property type="molecule type" value="Genomic_DNA"/>
</dbReference>
<proteinExistence type="predicted"/>
<comment type="caution">
    <text evidence="7">The sequence shown here is derived from an EMBL/GenBank/DDBJ whole genome shotgun (WGS) entry which is preliminary data.</text>
</comment>
<keyword evidence="2" id="KW-0805">Transcription regulation</keyword>
<keyword evidence="4" id="KW-0804">Transcription</keyword>
<dbReference type="Gene3D" id="1.10.260.40">
    <property type="entry name" value="lambda repressor-like DNA-binding domains"/>
    <property type="match status" value="1"/>
</dbReference>
<dbReference type="AlphaFoldDB" id="A0A366EJJ0"/>
<protein>
    <submittedName>
        <fullName evidence="7">LacI family transcriptional regulator</fullName>
    </submittedName>
</protein>
<dbReference type="Gene3D" id="3.40.50.2300">
    <property type="match status" value="2"/>
</dbReference>
<dbReference type="PANTHER" id="PTHR30146">
    <property type="entry name" value="LACI-RELATED TRANSCRIPTIONAL REPRESSOR"/>
    <property type="match status" value="1"/>
</dbReference>
<dbReference type="Proteomes" id="UP000253529">
    <property type="component" value="Unassembled WGS sequence"/>
</dbReference>
<keyword evidence="1" id="KW-0678">Repressor</keyword>
<dbReference type="InterPro" id="IPR000843">
    <property type="entry name" value="HTH_LacI"/>
</dbReference>
<evidence type="ECO:0000256" key="2">
    <source>
        <dbReference type="ARBA" id="ARBA00023015"/>
    </source>
</evidence>
<dbReference type="Pfam" id="PF13377">
    <property type="entry name" value="Peripla_BP_3"/>
    <property type="match status" value="1"/>
</dbReference>
<feature type="region of interest" description="Disordered" evidence="5">
    <location>
        <begin position="1"/>
        <end position="33"/>
    </location>
</feature>
<dbReference type="InterPro" id="IPR046335">
    <property type="entry name" value="LacI/GalR-like_sensor"/>
</dbReference>
<dbReference type="Pfam" id="PF00356">
    <property type="entry name" value="LacI"/>
    <property type="match status" value="1"/>
</dbReference>
<dbReference type="GO" id="GO:0000976">
    <property type="term" value="F:transcription cis-regulatory region binding"/>
    <property type="evidence" value="ECO:0007669"/>
    <property type="project" value="TreeGrafter"/>
</dbReference>
<evidence type="ECO:0000259" key="6">
    <source>
        <dbReference type="PROSITE" id="PS50932"/>
    </source>
</evidence>
<keyword evidence="3" id="KW-0238">DNA-binding</keyword>
<feature type="compositionally biased region" description="Basic residues" evidence="5">
    <location>
        <begin position="17"/>
        <end position="27"/>
    </location>
</feature>
<evidence type="ECO:0000256" key="5">
    <source>
        <dbReference type="SAM" id="MobiDB-lite"/>
    </source>
</evidence>
<dbReference type="CDD" id="cd06288">
    <property type="entry name" value="PBP1_sucrose_transcription_regulator"/>
    <property type="match status" value="1"/>
</dbReference>
<organism evidence="7 8">
    <name type="scientific">Roseiarcus fermentans</name>
    <dbReference type="NCBI Taxonomy" id="1473586"/>
    <lineage>
        <taxon>Bacteria</taxon>
        <taxon>Pseudomonadati</taxon>
        <taxon>Pseudomonadota</taxon>
        <taxon>Alphaproteobacteria</taxon>
        <taxon>Hyphomicrobiales</taxon>
        <taxon>Roseiarcaceae</taxon>
        <taxon>Roseiarcus</taxon>
    </lineage>
</organism>
<dbReference type="CDD" id="cd01392">
    <property type="entry name" value="HTH_LacI"/>
    <property type="match status" value="1"/>
</dbReference>
<dbReference type="SUPFAM" id="SSF53822">
    <property type="entry name" value="Periplasmic binding protein-like I"/>
    <property type="match status" value="1"/>
</dbReference>
<dbReference type="SMART" id="SM00354">
    <property type="entry name" value="HTH_LACI"/>
    <property type="match status" value="1"/>
</dbReference>
<dbReference type="PROSITE" id="PS50932">
    <property type="entry name" value="HTH_LACI_2"/>
    <property type="match status" value="1"/>
</dbReference>
<evidence type="ECO:0000313" key="7">
    <source>
        <dbReference type="EMBL" id="RBP02553.1"/>
    </source>
</evidence>
<accession>A0A366EJJ0</accession>
<keyword evidence="8" id="KW-1185">Reference proteome</keyword>
<evidence type="ECO:0000256" key="1">
    <source>
        <dbReference type="ARBA" id="ARBA00022491"/>
    </source>
</evidence>
<reference evidence="7 8" key="1">
    <citation type="submission" date="2018-06" db="EMBL/GenBank/DDBJ databases">
        <title>Genomic Encyclopedia of Type Strains, Phase IV (KMG-IV): sequencing the most valuable type-strain genomes for metagenomic binning, comparative biology and taxonomic classification.</title>
        <authorList>
            <person name="Goeker M."/>
        </authorList>
    </citation>
    <scope>NUCLEOTIDE SEQUENCE [LARGE SCALE GENOMIC DNA]</scope>
    <source>
        <strain evidence="7 8">DSM 24875</strain>
    </source>
</reference>
<evidence type="ECO:0000313" key="8">
    <source>
        <dbReference type="Proteomes" id="UP000253529"/>
    </source>
</evidence>
<dbReference type="SUPFAM" id="SSF47413">
    <property type="entry name" value="lambda repressor-like DNA-binding domains"/>
    <property type="match status" value="1"/>
</dbReference>
<dbReference type="PANTHER" id="PTHR30146:SF148">
    <property type="entry name" value="HTH-TYPE TRANSCRIPTIONAL REPRESSOR PURR-RELATED"/>
    <property type="match status" value="1"/>
</dbReference>
<evidence type="ECO:0000256" key="3">
    <source>
        <dbReference type="ARBA" id="ARBA00023125"/>
    </source>
</evidence>
<dbReference type="InterPro" id="IPR010982">
    <property type="entry name" value="Lambda_DNA-bd_dom_sf"/>
</dbReference>
<name>A0A366EJJ0_9HYPH</name>
<dbReference type="InterPro" id="IPR028082">
    <property type="entry name" value="Peripla_BP_I"/>
</dbReference>
<dbReference type="PROSITE" id="PS00356">
    <property type="entry name" value="HTH_LACI_1"/>
    <property type="match status" value="1"/>
</dbReference>
<gene>
    <name evidence="7" type="ORF">DFR50_15129</name>
</gene>
<evidence type="ECO:0000256" key="4">
    <source>
        <dbReference type="ARBA" id="ARBA00023163"/>
    </source>
</evidence>